<accession>A0ABZ3HCN7</accession>
<evidence type="ECO:0000256" key="10">
    <source>
        <dbReference type="ARBA" id="ARBA00022989"/>
    </source>
</evidence>
<evidence type="ECO:0000313" key="15">
    <source>
        <dbReference type="Proteomes" id="UP001447842"/>
    </source>
</evidence>
<feature type="transmembrane region" description="Helical" evidence="13">
    <location>
        <begin position="12"/>
        <end position="32"/>
    </location>
</feature>
<keyword evidence="10 13" id="KW-1133">Transmembrane helix</keyword>
<dbReference type="Proteomes" id="UP001447842">
    <property type="component" value="Chromosome"/>
</dbReference>
<keyword evidence="15" id="KW-1185">Reference proteome</keyword>
<keyword evidence="6 13" id="KW-0812">Transmembrane</keyword>
<evidence type="ECO:0000313" key="14">
    <source>
        <dbReference type="EMBL" id="XAU16290.1"/>
    </source>
</evidence>
<feature type="transmembrane region" description="Helical" evidence="13">
    <location>
        <begin position="194"/>
        <end position="220"/>
    </location>
</feature>
<dbReference type="PANTHER" id="PTHR35864">
    <property type="entry name" value="ZINC METALLOPROTEASE MJ0611-RELATED"/>
    <property type="match status" value="1"/>
</dbReference>
<dbReference type="GO" id="GO:0008233">
    <property type="term" value="F:peptidase activity"/>
    <property type="evidence" value="ECO:0007669"/>
    <property type="project" value="UniProtKB-KW"/>
</dbReference>
<evidence type="ECO:0000256" key="1">
    <source>
        <dbReference type="ARBA" id="ARBA00001947"/>
    </source>
</evidence>
<evidence type="ECO:0000256" key="11">
    <source>
        <dbReference type="ARBA" id="ARBA00023049"/>
    </source>
</evidence>
<dbReference type="InterPro" id="IPR044537">
    <property type="entry name" value="Rip2-like"/>
</dbReference>
<evidence type="ECO:0000256" key="2">
    <source>
        <dbReference type="ARBA" id="ARBA00004651"/>
    </source>
</evidence>
<evidence type="ECO:0000256" key="8">
    <source>
        <dbReference type="ARBA" id="ARBA00022801"/>
    </source>
</evidence>
<keyword evidence="12 13" id="KW-0472">Membrane</keyword>
<comment type="subcellular location">
    <subcellularLocation>
        <location evidence="2">Cell membrane</location>
        <topology evidence="2">Multi-pass membrane protein</topology>
    </subcellularLocation>
</comment>
<reference evidence="14 15" key="1">
    <citation type="submission" date="2024-03" db="EMBL/GenBank/DDBJ databases">
        <title>Sulfurimonas sp. HSL3-1.</title>
        <authorList>
            <person name="Wang S."/>
        </authorList>
    </citation>
    <scope>NUCLEOTIDE SEQUENCE [LARGE SCALE GENOMIC DNA]</scope>
    <source>
        <strain evidence="14 15">HSL3-1</strain>
    </source>
</reference>
<organism evidence="14 15">
    <name type="scientific">Sulfurimonas diazotrophicus</name>
    <dbReference type="NCBI Taxonomy" id="3131939"/>
    <lineage>
        <taxon>Bacteria</taxon>
        <taxon>Pseudomonadati</taxon>
        <taxon>Campylobacterota</taxon>
        <taxon>Epsilonproteobacteria</taxon>
        <taxon>Campylobacterales</taxon>
        <taxon>Sulfurimonadaceae</taxon>
        <taxon>Sulfurimonas</taxon>
    </lineage>
</organism>
<keyword evidence="11" id="KW-0482">Metalloprotease</keyword>
<keyword evidence="9" id="KW-0862">Zinc</keyword>
<dbReference type="GO" id="GO:0006508">
    <property type="term" value="P:proteolysis"/>
    <property type="evidence" value="ECO:0007669"/>
    <property type="project" value="UniProtKB-KW"/>
</dbReference>
<evidence type="ECO:0000256" key="4">
    <source>
        <dbReference type="ARBA" id="ARBA00022475"/>
    </source>
</evidence>
<dbReference type="EMBL" id="CP147920">
    <property type="protein sequence ID" value="XAU16290.1"/>
    <property type="molecule type" value="Genomic_DNA"/>
</dbReference>
<keyword evidence="8" id="KW-0378">Hydrolase</keyword>
<keyword evidence="4" id="KW-1003">Cell membrane</keyword>
<evidence type="ECO:0000256" key="5">
    <source>
        <dbReference type="ARBA" id="ARBA00022670"/>
    </source>
</evidence>
<dbReference type="InterPro" id="IPR052348">
    <property type="entry name" value="Metallopeptidase_M50B"/>
</dbReference>
<evidence type="ECO:0000256" key="6">
    <source>
        <dbReference type="ARBA" id="ARBA00022692"/>
    </source>
</evidence>
<feature type="transmembrane region" description="Helical" evidence="13">
    <location>
        <begin position="104"/>
        <end position="127"/>
    </location>
</feature>
<name>A0ABZ3HCN7_9BACT</name>
<evidence type="ECO:0000256" key="9">
    <source>
        <dbReference type="ARBA" id="ARBA00022833"/>
    </source>
</evidence>
<evidence type="ECO:0000256" key="13">
    <source>
        <dbReference type="SAM" id="Phobius"/>
    </source>
</evidence>
<gene>
    <name evidence="14" type="ORF">WCY31_06160</name>
</gene>
<sequence length="225" mass="24916">MDSIDLLKIASSVIALAIAIIGHEIMHGWVAYRYGDTTAKHAGRLSINPLIHIDPVGTILVPLMMYFIPMLLGMGGGFLFGWAKPVPVNMRTVIANGGYSAAMQVSLAGIAYNFALASLFAVVLTGIHQPLQSDGLGYIFLYLVVMQLVFINVLLAVFNLLPIPQFDGAHFLMFLSLKYGLNNIAMWFQRLEPYGMFIVIIILITPLREYVLFMPVQYVLHLLLS</sequence>
<evidence type="ECO:0000256" key="7">
    <source>
        <dbReference type="ARBA" id="ARBA00022723"/>
    </source>
</evidence>
<comment type="similarity">
    <text evidence="3">Belongs to the peptidase M50B family.</text>
</comment>
<feature type="transmembrane region" description="Helical" evidence="13">
    <location>
        <begin position="139"/>
        <end position="161"/>
    </location>
</feature>
<keyword evidence="7" id="KW-0479">Metal-binding</keyword>
<evidence type="ECO:0000256" key="12">
    <source>
        <dbReference type="ARBA" id="ARBA00023136"/>
    </source>
</evidence>
<feature type="transmembrane region" description="Helical" evidence="13">
    <location>
        <begin position="63"/>
        <end position="83"/>
    </location>
</feature>
<dbReference type="RefSeq" id="WP_345971425.1">
    <property type="nucleotide sequence ID" value="NZ_CP147920.1"/>
</dbReference>
<protein>
    <submittedName>
        <fullName evidence="14">Site-2 protease family protein</fullName>
    </submittedName>
</protein>
<evidence type="ECO:0000256" key="3">
    <source>
        <dbReference type="ARBA" id="ARBA00007931"/>
    </source>
</evidence>
<proteinExistence type="inferred from homology"/>
<feature type="transmembrane region" description="Helical" evidence="13">
    <location>
        <begin position="168"/>
        <end position="188"/>
    </location>
</feature>
<dbReference type="CDD" id="cd06158">
    <property type="entry name" value="S2P-M50_like_1"/>
    <property type="match status" value="1"/>
</dbReference>
<dbReference type="PANTHER" id="PTHR35864:SF1">
    <property type="entry name" value="ZINC METALLOPROTEASE YWHC-RELATED"/>
    <property type="match status" value="1"/>
</dbReference>
<keyword evidence="5 14" id="KW-0645">Protease</keyword>
<comment type="cofactor">
    <cofactor evidence="1">
        <name>Zn(2+)</name>
        <dbReference type="ChEBI" id="CHEBI:29105"/>
    </cofactor>
</comment>